<name>A0A2P8EJI6_9GAMM</name>
<dbReference type="EMBL" id="PYGI01000030">
    <property type="protein sequence ID" value="PSL09643.1"/>
    <property type="molecule type" value="Genomic_DNA"/>
</dbReference>
<comment type="caution">
    <text evidence="1">The sequence shown here is derived from an EMBL/GenBank/DDBJ whole genome shotgun (WGS) entry which is preliminary data.</text>
</comment>
<evidence type="ECO:0000313" key="2">
    <source>
        <dbReference type="Proteomes" id="UP000242133"/>
    </source>
</evidence>
<organism evidence="1 2">
    <name type="scientific">Marinobacterium halophilum</name>
    <dbReference type="NCBI Taxonomy" id="267374"/>
    <lineage>
        <taxon>Bacteria</taxon>
        <taxon>Pseudomonadati</taxon>
        <taxon>Pseudomonadota</taxon>
        <taxon>Gammaproteobacteria</taxon>
        <taxon>Oceanospirillales</taxon>
        <taxon>Oceanospirillaceae</taxon>
        <taxon>Marinobacterium</taxon>
    </lineage>
</organism>
<sequence>MGMTTDRTRPIVGIGAMAPPFLFMTRYGEWVEFVLTCFGTLNVYFYFEQD</sequence>
<keyword evidence="2" id="KW-1185">Reference proteome</keyword>
<protein>
    <submittedName>
        <fullName evidence="1">Uncharacterized protein</fullName>
    </submittedName>
</protein>
<proteinExistence type="predicted"/>
<dbReference type="AlphaFoldDB" id="A0A2P8EJI6"/>
<reference evidence="1 2" key="1">
    <citation type="submission" date="2018-03" db="EMBL/GenBank/DDBJ databases">
        <title>Genomic Encyclopedia of Archaeal and Bacterial Type Strains, Phase II (KMG-II): from individual species to whole genera.</title>
        <authorList>
            <person name="Goeker M."/>
        </authorList>
    </citation>
    <scope>NUCLEOTIDE SEQUENCE [LARGE SCALE GENOMIC DNA]</scope>
    <source>
        <strain evidence="1 2">DSM 17586</strain>
    </source>
</reference>
<accession>A0A2P8EJI6</accession>
<evidence type="ECO:0000313" key="1">
    <source>
        <dbReference type="EMBL" id="PSL09643.1"/>
    </source>
</evidence>
<gene>
    <name evidence="1" type="ORF">CLV44_13022</name>
</gene>
<dbReference type="Proteomes" id="UP000242133">
    <property type="component" value="Unassembled WGS sequence"/>
</dbReference>